<evidence type="ECO:0000313" key="2">
    <source>
        <dbReference type="EMBL" id="EFL25794.1"/>
    </source>
</evidence>
<organism evidence="2 3">
    <name type="scientific">Streptomyces himastatinicus ATCC 53653</name>
    <dbReference type="NCBI Taxonomy" id="457427"/>
    <lineage>
        <taxon>Bacteria</taxon>
        <taxon>Bacillati</taxon>
        <taxon>Actinomycetota</taxon>
        <taxon>Actinomycetes</taxon>
        <taxon>Kitasatosporales</taxon>
        <taxon>Streptomycetaceae</taxon>
        <taxon>Streptomyces</taxon>
        <taxon>Streptomyces violaceusniger group</taxon>
    </lineage>
</organism>
<evidence type="ECO:0008006" key="4">
    <source>
        <dbReference type="Google" id="ProtNLM"/>
    </source>
</evidence>
<gene>
    <name evidence="2" type="ORF">SSOG_05508</name>
</gene>
<feature type="region of interest" description="Disordered" evidence="1">
    <location>
        <begin position="1"/>
        <end position="26"/>
    </location>
</feature>
<accession>D9WM91</accession>
<keyword evidence="3" id="KW-1185">Reference proteome</keyword>
<protein>
    <recommendedName>
        <fullName evidence="4">Plantaricin C family lantibiotic</fullName>
    </recommendedName>
</protein>
<evidence type="ECO:0000256" key="1">
    <source>
        <dbReference type="SAM" id="MobiDB-lite"/>
    </source>
</evidence>
<dbReference type="EMBL" id="GG657754">
    <property type="protein sequence ID" value="EFL25794.1"/>
    <property type="molecule type" value="Genomic_DNA"/>
</dbReference>
<dbReference type="HOGENOM" id="CLU_2738320_0_0_11"/>
<reference evidence="2 3" key="1">
    <citation type="submission" date="2009-02" db="EMBL/GenBank/DDBJ databases">
        <title>Annotation of Streptomyces hygroscopicus strain ATCC 53653.</title>
        <authorList>
            <consortium name="The Broad Institute Genome Sequencing Platform"/>
            <consortium name="Broad Institute Microbial Sequencing Center"/>
            <person name="Fischbach M."/>
            <person name="Godfrey P."/>
            <person name="Ward D."/>
            <person name="Young S."/>
            <person name="Zeng Q."/>
            <person name="Koehrsen M."/>
            <person name="Alvarado L."/>
            <person name="Berlin A.M."/>
            <person name="Bochicchio J."/>
            <person name="Borenstein D."/>
            <person name="Chapman S.B."/>
            <person name="Chen Z."/>
            <person name="Engels R."/>
            <person name="Freedman E."/>
            <person name="Gellesch M."/>
            <person name="Goldberg J."/>
            <person name="Griggs A."/>
            <person name="Gujja S."/>
            <person name="Heilman E.R."/>
            <person name="Heiman D.I."/>
            <person name="Hepburn T.A."/>
            <person name="Howarth C."/>
            <person name="Jen D."/>
            <person name="Larson L."/>
            <person name="Lewis B."/>
            <person name="Mehta T."/>
            <person name="Park D."/>
            <person name="Pearson M."/>
            <person name="Richards J."/>
            <person name="Roberts A."/>
            <person name="Saif S."/>
            <person name="Shea T.D."/>
            <person name="Shenoy N."/>
            <person name="Sisk P."/>
            <person name="Stolte C."/>
            <person name="Sykes S.N."/>
            <person name="Thomson T."/>
            <person name="Walk T."/>
            <person name="White J."/>
            <person name="Yandava C."/>
            <person name="Straight P."/>
            <person name="Clardy J."/>
            <person name="Hung D."/>
            <person name="Kolter R."/>
            <person name="Mekalanos J."/>
            <person name="Walker S."/>
            <person name="Walsh C.T."/>
            <person name="Wieland-Brown L.C."/>
            <person name="Haas B."/>
            <person name="Nusbaum C."/>
            <person name="Birren B."/>
        </authorList>
    </citation>
    <scope>NUCLEOTIDE SEQUENCE [LARGE SCALE GENOMIC DNA]</scope>
    <source>
        <strain evidence="2 3">ATCC 53653</strain>
    </source>
</reference>
<name>D9WM91_9ACTN</name>
<sequence>MGSGRPRSPEPEEGMNPMSDPNAGILEEISDQQLDEFSAGTFGGAEYVVSFVMGNLGNFCTATLECQKNCV</sequence>
<dbReference type="AlphaFoldDB" id="D9WM91"/>
<dbReference type="Proteomes" id="UP000003963">
    <property type="component" value="Unassembled WGS sequence"/>
</dbReference>
<dbReference type="NCBIfam" id="NF000539">
    <property type="entry name" value="plantaricin"/>
    <property type="match status" value="1"/>
</dbReference>
<evidence type="ECO:0000313" key="3">
    <source>
        <dbReference type="Proteomes" id="UP000003963"/>
    </source>
</evidence>
<proteinExistence type="predicted"/>
<dbReference type="STRING" id="457427.SSOG_05508"/>